<dbReference type="AntiFam" id="ANF00119">
    <property type="entry name" value="Shadow ORF (opposite ftsZ)"/>
</dbReference>
<comment type="caution">
    <text evidence="1">The sequence shown here is derived from an EMBL/GenBank/DDBJ whole genome shotgun (WGS) entry which is preliminary data.</text>
</comment>
<evidence type="ECO:0000313" key="1">
    <source>
        <dbReference type="EMBL" id="MPN09031.1"/>
    </source>
</evidence>
<accession>A0A645F437</accession>
<reference evidence="1" key="1">
    <citation type="submission" date="2019-08" db="EMBL/GenBank/DDBJ databases">
        <authorList>
            <person name="Kucharzyk K."/>
            <person name="Murdoch R.W."/>
            <person name="Higgins S."/>
            <person name="Loffler F."/>
        </authorList>
    </citation>
    <scope>NUCLEOTIDE SEQUENCE</scope>
</reference>
<sequence length="153" mass="17057">MPVYSDDLCDALGCDCQRIISASKSIEHRKIVVNIPQTLVVDDEQRIHIGGDLFHAFQRLHNFTLSFKNERNGNNPYRKNAHVLSYTRHDGSSPGSGSSAHPGCNEYHTGAVAQQILNEFDTFLSSTLSHFGFISGTKTACSMFAQLYFHGHR</sequence>
<name>A0A645F437_9ZZZZ</name>
<organism evidence="1">
    <name type="scientific">bioreactor metagenome</name>
    <dbReference type="NCBI Taxonomy" id="1076179"/>
    <lineage>
        <taxon>unclassified sequences</taxon>
        <taxon>metagenomes</taxon>
        <taxon>ecological metagenomes</taxon>
    </lineage>
</organism>
<dbReference type="EMBL" id="VSSQ01055124">
    <property type="protein sequence ID" value="MPN09031.1"/>
    <property type="molecule type" value="Genomic_DNA"/>
</dbReference>
<proteinExistence type="predicted"/>
<dbReference type="AlphaFoldDB" id="A0A645F437"/>
<protein>
    <submittedName>
        <fullName evidence="1">Uncharacterized protein</fullName>
    </submittedName>
</protein>
<gene>
    <name evidence="1" type="ORF">SDC9_156319</name>
</gene>